<dbReference type="Pfam" id="PF23324">
    <property type="entry name" value="DUF7086"/>
    <property type="match status" value="1"/>
</dbReference>
<evidence type="ECO:0000256" key="1">
    <source>
        <dbReference type="SAM" id="MobiDB-lite"/>
    </source>
</evidence>
<feature type="compositionally biased region" description="Basic and acidic residues" evidence="1">
    <location>
        <begin position="14"/>
        <end position="31"/>
    </location>
</feature>
<evidence type="ECO:0000259" key="2">
    <source>
        <dbReference type="Pfam" id="PF23324"/>
    </source>
</evidence>
<feature type="compositionally biased region" description="Polar residues" evidence="1">
    <location>
        <begin position="148"/>
        <end position="160"/>
    </location>
</feature>
<dbReference type="EMBL" id="CP126650">
    <property type="protein sequence ID" value="WJZ83720.1"/>
    <property type="molecule type" value="Genomic_DNA"/>
</dbReference>
<organism evidence="3 4">
    <name type="scientific">Vitis vinifera</name>
    <name type="common">Grape</name>
    <dbReference type="NCBI Taxonomy" id="29760"/>
    <lineage>
        <taxon>Eukaryota</taxon>
        <taxon>Viridiplantae</taxon>
        <taxon>Streptophyta</taxon>
        <taxon>Embryophyta</taxon>
        <taxon>Tracheophyta</taxon>
        <taxon>Spermatophyta</taxon>
        <taxon>Magnoliopsida</taxon>
        <taxon>eudicotyledons</taxon>
        <taxon>Gunneridae</taxon>
        <taxon>Pentapetalae</taxon>
        <taxon>rosids</taxon>
        <taxon>Vitales</taxon>
        <taxon>Vitaceae</taxon>
        <taxon>Viteae</taxon>
        <taxon>Vitis</taxon>
    </lineage>
</organism>
<dbReference type="PANTHER" id="PTHR34272">
    <property type="entry name" value="EXPRESSED PROTEIN"/>
    <property type="match status" value="1"/>
</dbReference>
<gene>
    <name evidence="3" type="ORF">VitviT2T_003378</name>
</gene>
<feature type="domain" description="DUF7086" evidence="2">
    <location>
        <begin position="213"/>
        <end position="346"/>
    </location>
</feature>
<proteinExistence type="predicted"/>
<feature type="compositionally biased region" description="Polar residues" evidence="1">
    <location>
        <begin position="1"/>
        <end position="11"/>
    </location>
</feature>
<dbReference type="PANTHER" id="PTHR34272:SF1">
    <property type="entry name" value="EXPRESSED PROTEIN"/>
    <property type="match status" value="1"/>
</dbReference>
<feature type="compositionally biased region" description="Pro residues" evidence="1">
    <location>
        <begin position="163"/>
        <end position="172"/>
    </location>
</feature>
<accession>A0ABY9BN64</accession>
<evidence type="ECO:0000313" key="4">
    <source>
        <dbReference type="Proteomes" id="UP001227230"/>
    </source>
</evidence>
<protein>
    <recommendedName>
        <fullName evidence="2">DUF7086 domain-containing protein</fullName>
    </recommendedName>
</protein>
<feature type="region of interest" description="Disordered" evidence="1">
    <location>
        <begin position="122"/>
        <end position="188"/>
    </location>
</feature>
<feature type="region of interest" description="Disordered" evidence="1">
    <location>
        <begin position="49"/>
        <end position="103"/>
    </location>
</feature>
<evidence type="ECO:0000313" key="3">
    <source>
        <dbReference type="EMBL" id="WJZ83720.1"/>
    </source>
</evidence>
<sequence length="355" mass="40687">MKIQDISSMNNDGLMKKTDQEIEEERERENVSEAVNELSRSSITLDIIMGDTKQEIDSEKTRRENVSETDKECESQGDRLALTLRPPGYSPCQDSPVKEPSPRSWPRSWSWSWSWPRPLFQTPPTQFRPTTSSPLFIPDLFPSEPARQRTNPYPSESLTPAESIPPPPPLPLPTGQTSRQSRSRPLVWPNGKTEVIPAPYVWATTRRATVHSLDYLVSRQISIISGQVQCKRCERSFEMQYDLLEKFNEIGSFIAQNKILMRDRAPDNWKSPTLPNCTYCGAENSVKPCISAKKRSINWLFLLLGQMIGCCTLEQLKYFCKHTKNHRTACKDRVLYLTYLDLCKQLDPSGPFSLR</sequence>
<feature type="compositionally biased region" description="Basic and acidic residues" evidence="1">
    <location>
        <begin position="52"/>
        <end position="77"/>
    </location>
</feature>
<dbReference type="Proteomes" id="UP001227230">
    <property type="component" value="Chromosome 3"/>
</dbReference>
<keyword evidence="4" id="KW-1185">Reference proteome</keyword>
<feature type="compositionally biased region" description="Low complexity" evidence="1">
    <location>
        <begin position="122"/>
        <end position="134"/>
    </location>
</feature>
<feature type="region of interest" description="Disordered" evidence="1">
    <location>
        <begin position="1"/>
        <end position="35"/>
    </location>
</feature>
<dbReference type="InterPro" id="IPR055513">
    <property type="entry name" value="DUF7086"/>
</dbReference>
<reference evidence="3 4" key="1">
    <citation type="journal article" date="2023" name="Hortic Res">
        <title>The complete reference genome for grapevine (Vitis vinifera L.) genetics and breeding.</title>
        <authorList>
            <person name="Shi X."/>
            <person name="Cao S."/>
            <person name="Wang X."/>
            <person name="Huang S."/>
            <person name="Wang Y."/>
            <person name="Liu Z."/>
            <person name="Liu W."/>
            <person name="Leng X."/>
            <person name="Peng Y."/>
            <person name="Wang N."/>
            <person name="Wang Y."/>
            <person name="Ma Z."/>
            <person name="Xu X."/>
            <person name="Zhang F."/>
            <person name="Xue H."/>
            <person name="Zhong H."/>
            <person name="Wang Y."/>
            <person name="Zhang K."/>
            <person name="Velt A."/>
            <person name="Avia K."/>
            <person name="Holtgrawe D."/>
            <person name="Grimplet J."/>
            <person name="Matus J.T."/>
            <person name="Ware D."/>
            <person name="Wu X."/>
            <person name="Wang H."/>
            <person name="Liu C."/>
            <person name="Fang Y."/>
            <person name="Rustenholz C."/>
            <person name="Cheng Z."/>
            <person name="Xiao H."/>
            <person name="Zhou Y."/>
        </authorList>
    </citation>
    <scope>NUCLEOTIDE SEQUENCE [LARGE SCALE GENOMIC DNA]</scope>
    <source>
        <strain evidence="4">cv. Pinot noir / PN40024</strain>
        <tissue evidence="3">Leaf</tissue>
    </source>
</reference>
<name>A0ABY9BN64_VITVI</name>